<organism evidence="2 3">
    <name type="scientific">Microbacterium faecale</name>
    <dbReference type="NCBI Taxonomy" id="1804630"/>
    <lineage>
        <taxon>Bacteria</taxon>
        <taxon>Bacillati</taxon>
        <taxon>Actinomycetota</taxon>
        <taxon>Actinomycetes</taxon>
        <taxon>Micrococcales</taxon>
        <taxon>Microbacteriaceae</taxon>
        <taxon>Microbacterium</taxon>
    </lineage>
</organism>
<proteinExistence type="predicted"/>
<sequence>MEDFETVIRSARRKKRREGVLLTLLGVVFAAVGVFLLLVVENPWMGAVSVCFGLMGILTGIVEMRARPSLLTDIMLTVACFFFAATGAVMILSGLLAPGAWGWRGGGAGIIGGGLCLAFFGPGTVILVIVTIRRHRARRGR</sequence>
<keyword evidence="1" id="KW-1133">Transmembrane helix</keyword>
<feature type="transmembrane region" description="Helical" evidence="1">
    <location>
        <begin position="108"/>
        <end position="132"/>
    </location>
</feature>
<accession>A0A916YBP7</accession>
<name>A0A916YBP7_9MICO</name>
<dbReference type="EMBL" id="BMHO01000001">
    <property type="protein sequence ID" value="GGD38349.1"/>
    <property type="molecule type" value="Genomic_DNA"/>
</dbReference>
<evidence type="ECO:0000313" key="2">
    <source>
        <dbReference type="EMBL" id="GGD38349.1"/>
    </source>
</evidence>
<reference evidence="2" key="1">
    <citation type="journal article" date="2014" name="Int. J. Syst. Evol. Microbiol.">
        <title>Complete genome sequence of Corynebacterium casei LMG S-19264T (=DSM 44701T), isolated from a smear-ripened cheese.</title>
        <authorList>
            <consortium name="US DOE Joint Genome Institute (JGI-PGF)"/>
            <person name="Walter F."/>
            <person name="Albersmeier A."/>
            <person name="Kalinowski J."/>
            <person name="Ruckert C."/>
        </authorList>
    </citation>
    <scope>NUCLEOTIDE SEQUENCE</scope>
    <source>
        <strain evidence="2">CGMCC 1.15152</strain>
    </source>
</reference>
<gene>
    <name evidence="2" type="ORF">GCM10010915_18960</name>
</gene>
<reference evidence="2" key="2">
    <citation type="submission" date="2020-09" db="EMBL/GenBank/DDBJ databases">
        <authorList>
            <person name="Sun Q."/>
            <person name="Zhou Y."/>
        </authorList>
    </citation>
    <scope>NUCLEOTIDE SEQUENCE</scope>
    <source>
        <strain evidence="2">CGMCC 1.15152</strain>
    </source>
</reference>
<keyword evidence="3" id="KW-1185">Reference proteome</keyword>
<evidence type="ECO:0000313" key="3">
    <source>
        <dbReference type="Proteomes" id="UP000633205"/>
    </source>
</evidence>
<evidence type="ECO:0000256" key="1">
    <source>
        <dbReference type="SAM" id="Phobius"/>
    </source>
</evidence>
<dbReference type="AlphaFoldDB" id="A0A916YBP7"/>
<feature type="transmembrane region" description="Helical" evidence="1">
    <location>
        <begin position="20"/>
        <end position="38"/>
    </location>
</feature>
<keyword evidence="1" id="KW-0812">Transmembrane</keyword>
<keyword evidence="1" id="KW-0472">Membrane</keyword>
<protein>
    <submittedName>
        <fullName evidence="2">Uncharacterized protein</fullName>
    </submittedName>
</protein>
<feature type="transmembrane region" description="Helical" evidence="1">
    <location>
        <begin position="74"/>
        <end position="96"/>
    </location>
</feature>
<dbReference type="RefSeq" id="WP_188712006.1">
    <property type="nucleotide sequence ID" value="NZ_BMHO01000001.1"/>
</dbReference>
<feature type="transmembrane region" description="Helical" evidence="1">
    <location>
        <begin position="44"/>
        <end position="62"/>
    </location>
</feature>
<comment type="caution">
    <text evidence="2">The sequence shown here is derived from an EMBL/GenBank/DDBJ whole genome shotgun (WGS) entry which is preliminary data.</text>
</comment>
<dbReference type="Proteomes" id="UP000633205">
    <property type="component" value="Unassembled WGS sequence"/>
</dbReference>